<name>A0A0F9S129_9ZZZZ</name>
<dbReference type="EMBL" id="LAZR01000864">
    <property type="protein sequence ID" value="KKN55962.1"/>
    <property type="molecule type" value="Genomic_DNA"/>
</dbReference>
<keyword evidence="1" id="KW-1133">Transmembrane helix</keyword>
<organism evidence="2">
    <name type="scientific">marine sediment metagenome</name>
    <dbReference type="NCBI Taxonomy" id="412755"/>
    <lineage>
        <taxon>unclassified sequences</taxon>
        <taxon>metagenomes</taxon>
        <taxon>ecological metagenomes</taxon>
    </lineage>
</organism>
<dbReference type="AlphaFoldDB" id="A0A0F9S129"/>
<feature type="transmembrane region" description="Helical" evidence="1">
    <location>
        <begin position="653"/>
        <end position="682"/>
    </location>
</feature>
<accession>A0A0F9S129</accession>
<proteinExistence type="predicted"/>
<keyword evidence="1" id="KW-0472">Membrane</keyword>
<feature type="transmembrane region" description="Helical" evidence="1">
    <location>
        <begin position="622"/>
        <end position="641"/>
    </location>
</feature>
<reference evidence="2" key="1">
    <citation type="journal article" date="2015" name="Nature">
        <title>Complex archaea that bridge the gap between prokaryotes and eukaryotes.</title>
        <authorList>
            <person name="Spang A."/>
            <person name="Saw J.H."/>
            <person name="Jorgensen S.L."/>
            <person name="Zaremba-Niedzwiedzka K."/>
            <person name="Martijn J."/>
            <person name="Lind A.E."/>
            <person name="van Eijk R."/>
            <person name="Schleper C."/>
            <person name="Guy L."/>
            <person name="Ettema T.J."/>
        </authorList>
    </citation>
    <scope>NUCLEOTIDE SEQUENCE</scope>
</reference>
<gene>
    <name evidence="2" type="ORF">LCGC14_0577040</name>
</gene>
<evidence type="ECO:0000313" key="2">
    <source>
        <dbReference type="EMBL" id="KKN55962.1"/>
    </source>
</evidence>
<evidence type="ECO:0000256" key="1">
    <source>
        <dbReference type="SAM" id="Phobius"/>
    </source>
</evidence>
<protein>
    <submittedName>
        <fullName evidence="2">Uncharacterized protein</fullName>
    </submittedName>
</protein>
<sequence length="687" mass="75164">MKKLYLSLFIFLLVLPSLFASGLEDLIQLGTTFTFPDAETSSISYVEIGSGIFNLTVLSDIAIDASISAKQVSGSATPTPFDWRMLLDGIEIDNVTISLEGGDSASIYLKGFDFNISSGLHNVSIEHRVTQDVLNSAAIILAVRNYKTVNLTDINHQIESVSFTTSGTDFVDLFNTTFETFLPSGRTATFLHGTINPSASTTTSHRILFDGQPSGLYPVFSSIVGDLGYFVQVWFFNTSIGTHNVSIQGLMSNGDTVTFNGELEFIERSDSGDNTSSFTVIDTVSLTSADGFIAIINNTINITENATFVSLFSSPITKSGGSKRDVSIFIEIDKSINLTIGNATLDGSEDEFIIGKLNRLTGLTTGFHNVTVFINLASGSLQTLTLTNVSYLITEIQSFESFVSIVDNPPAITLNNPLDLEILNTTNTSIFCTAIDDNQLTNISLFHNASGNFVLNETSFVSGLSATAQFNKTFSFNNTILWNCESFDNASQSSFASNNFTFDILETLPFLLNITLLDPSNNSIFTTFNSVNIDFIFNISTLDNICSLSIDNIITNTSNITTEEFVFGNFFNESETIEWFVNCTDTNQAFSETRIFSISIIQELKNEFDLNSCPVDTLPRTVLFIFFIVLALALSVIALQFKIAFIGVFGGFLLLSMSFFVGVCLGFAGILMFFLAMSLLFYHALIQ</sequence>
<keyword evidence="1" id="KW-0812">Transmembrane</keyword>
<comment type="caution">
    <text evidence="2">The sequence shown here is derived from an EMBL/GenBank/DDBJ whole genome shotgun (WGS) entry which is preliminary data.</text>
</comment>